<dbReference type="GO" id="GO:0016987">
    <property type="term" value="F:sigma factor activity"/>
    <property type="evidence" value="ECO:0007669"/>
    <property type="project" value="UniProtKB-KW"/>
</dbReference>
<dbReference type="Gene3D" id="1.20.140.160">
    <property type="match status" value="1"/>
</dbReference>
<keyword evidence="1" id="KW-0805">Transcription regulation</keyword>
<gene>
    <name evidence="8" type="ORF">HZA61_15310</name>
</gene>
<name>A0A933SGF0_UNCEI</name>
<evidence type="ECO:0000256" key="3">
    <source>
        <dbReference type="ARBA" id="ARBA00023125"/>
    </source>
</evidence>
<dbReference type="InterPro" id="IPR007627">
    <property type="entry name" value="RNA_pol_sigma70_r2"/>
</dbReference>
<dbReference type="GO" id="GO:0003899">
    <property type="term" value="F:DNA-directed RNA polymerase activity"/>
    <property type="evidence" value="ECO:0007669"/>
    <property type="project" value="InterPro"/>
</dbReference>
<accession>A0A933SGF0</accession>
<dbReference type="NCBIfam" id="TIGR02479">
    <property type="entry name" value="FliA_WhiG"/>
    <property type="match status" value="1"/>
</dbReference>
<dbReference type="Pfam" id="PF04545">
    <property type="entry name" value="Sigma70_r4"/>
    <property type="match status" value="1"/>
</dbReference>
<dbReference type="SUPFAM" id="SSF88946">
    <property type="entry name" value="Sigma2 domain of RNA polymerase sigma factors"/>
    <property type="match status" value="1"/>
</dbReference>
<dbReference type="InterPro" id="IPR007624">
    <property type="entry name" value="RNA_pol_sigma70_r3"/>
</dbReference>
<dbReference type="PRINTS" id="PR00046">
    <property type="entry name" value="SIGMA70FCT"/>
</dbReference>
<dbReference type="NCBIfam" id="TIGR02937">
    <property type="entry name" value="sigma70-ECF"/>
    <property type="match status" value="1"/>
</dbReference>
<organism evidence="8 9">
    <name type="scientific">Eiseniibacteriota bacterium</name>
    <dbReference type="NCBI Taxonomy" id="2212470"/>
    <lineage>
        <taxon>Bacteria</taxon>
        <taxon>Candidatus Eiseniibacteriota</taxon>
    </lineage>
</organism>
<dbReference type="Pfam" id="PF04539">
    <property type="entry name" value="Sigma70_r3"/>
    <property type="match status" value="1"/>
</dbReference>
<dbReference type="Pfam" id="PF04542">
    <property type="entry name" value="Sigma70_r2"/>
    <property type="match status" value="1"/>
</dbReference>
<dbReference type="CDD" id="cd06171">
    <property type="entry name" value="Sigma70_r4"/>
    <property type="match status" value="1"/>
</dbReference>
<evidence type="ECO:0000313" key="8">
    <source>
        <dbReference type="EMBL" id="MBI5170856.1"/>
    </source>
</evidence>
<keyword evidence="2" id="KW-0731">Sigma factor</keyword>
<dbReference type="PIRSF" id="PIRSF000770">
    <property type="entry name" value="RNA_pol_sigma-SigE/K"/>
    <property type="match status" value="1"/>
</dbReference>
<reference evidence="8" key="1">
    <citation type="submission" date="2020-07" db="EMBL/GenBank/DDBJ databases">
        <title>Huge and variable diversity of episymbiotic CPR bacteria and DPANN archaea in groundwater ecosystems.</title>
        <authorList>
            <person name="He C.Y."/>
            <person name="Keren R."/>
            <person name="Whittaker M."/>
            <person name="Farag I.F."/>
            <person name="Doudna J."/>
            <person name="Cate J.H.D."/>
            <person name="Banfield J.F."/>
        </authorList>
    </citation>
    <scope>NUCLEOTIDE SEQUENCE</scope>
    <source>
        <strain evidence="8">NC_groundwater_1813_Pr3_B-0.1um_71_17</strain>
    </source>
</reference>
<evidence type="ECO:0000259" key="5">
    <source>
        <dbReference type="Pfam" id="PF04539"/>
    </source>
</evidence>
<keyword evidence="3" id="KW-0238">DNA-binding</keyword>
<feature type="domain" description="RNA polymerase sigma-70 region 2" evidence="6">
    <location>
        <begin position="24"/>
        <end position="96"/>
    </location>
</feature>
<dbReference type="InterPro" id="IPR013325">
    <property type="entry name" value="RNA_pol_sigma_r2"/>
</dbReference>
<sequence length="255" mass="29224">MTDLIEALWARYRETGDARVRAQLLDRYLGLVHHSAHQLARRVSRDIEIDDLIGAGTLGLVQALEGFDPGRGLAFSTYAMPRIRGAMLDELRSRDWMPRSIRMRSRQLAGARHALQQKFGRQPSHEEVAETLQIDMETYYRWQEEVDGRVILQLDGGSGDDDHEPRLSESIADLFAAGVGDELDHEETVDRLREAFQQLSGRDRLVLSLYYYEELNLRQIGEVMHVSESRISQIRTRALKRLRDLVQVAAREEAA</sequence>
<dbReference type="GO" id="GO:0003677">
    <property type="term" value="F:DNA binding"/>
    <property type="evidence" value="ECO:0007669"/>
    <property type="project" value="UniProtKB-KW"/>
</dbReference>
<keyword evidence="4" id="KW-0804">Transcription</keyword>
<dbReference type="Proteomes" id="UP000696931">
    <property type="component" value="Unassembled WGS sequence"/>
</dbReference>
<feature type="domain" description="RNA polymerase sigma-70 region 4" evidence="7">
    <location>
        <begin position="195"/>
        <end position="243"/>
    </location>
</feature>
<evidence type="ECO:0000256" key="1">
    <source>
        <dbReference type="ARBA" id="ARBA00023015"/>
    </source>
</evidence>
<dbReference type="Gene3D" id="1.10.1740.10">
    <property type="match status" value="1"/>
</dbReference>
<dbReference type="AlphaFoldDB" id="A0A933SGF0"/>
<comment type="caution">
    <text evidence="8">The sequence shown here is derived from an EMBL/GenBank/DDBJ whole genome shotgun (WGS) entry which is preliminary data.</text>
</comment>
<dbReference type="InterPro" id="IPR014284">
    <property type="entry name" value="RNA_pol_sigma-70_dom"/>
</dbReference>
<proteinExistence type="predicted"/>
<dbReference type="InterPro" id="IPR000943">
    <property type="entry name" value="RNA_pol_sigma70"/>
</dbReference>
<dbReference type="NCBIfam" id="NF005413">
    <property type="entry name" value="PRK06986.1"/>
    <property type="match status" value="1"/>
</dbReference>
<evidence type="ECO:0000256" key="4">
    <source>
        <dbReference type="ARBA" id="ARBA00023163"/>
    </source>
</evidence>
<dbReference type="EMBL" id="JACRIW010000111">
    <property type="protein sequence ID" value="MBI5170856.1"/>
    <property type="molecule type" value="Genomic_DNA"/>
</dbReference>
<evidence type="ECO:0000259" key="6">
    <source>
        <dbReference type="Pfam" id="PF04542"/>
    </source>
</evidence>
<protein>
    <submittedName>
        <fullName evidence="8">FliA/WhiG family RNA polymerase sigma factor</fullName>
    </submittedName>
</protein>
<dbReference type="SUPFAM" id="SSF88659">
    <property type="entry name" value="Sigma3 and sigma4 domains of RNA polymerase sigma factors"/>
    <property type="match status" value="2"/>
</dbReference>
<evidence type="ECO:0000313" key="9">
    <source>
        <dbReference type="Proteomes" id="UP000696931"/>
    </source>
</evidence>
<dbReference type="InterPro" id="IPR007630">
    <property type="entry name" value="RNA_pol_sigma70_r4"/>
</dbReference>
<dbReference type="InterPro" id="IPR013324">
    <property type="entry name" value="RNA_pol_sigma_r3/r4-like"/>
</dbReference>
<dbReference type="GO" id="GO:0006352">
    <property type="term" value="P:DNA-templated transcription initiation"/>
    <property type="evidence" value="ECO:0007669"/>
    <property type="project" value="InterPro"/>
</dbReference>
<evidence type="ECO:0000259" key="7">
    <source>
        <dbReference type="Pfam" id="PF04545"/>
    </source>
</evidence>
<evidence type="ECO:0000256" key="2">
    <source>
        <dbReference type="ARBA" id="ARBA00023082"/>
    </source>
</evidence>
<dbReference type="PANTHER" id="PTHR30385:SF7">
    <property type="entry name" value="RNA POLYMERASE SIGMA FACTOR FLIA"/>
    <property type="match status" value="1"/>
</dbReference>
<dbReference type="PANTHER" id="PTHR30385">
    <property type="entry name" value="SIGMA FACTOR F FLAGELLAR"/>
    <property type="match status" value="1"/>
</dbReference>
<feature type="domain" description="RNA polymerase sigma-70 region 3" evidence="5">
    <location>
        <begin position="106"/>
        <end position="163"/>
    </location>
</feature>
<dbReference type="InterPro" id="IPR012845">
    <property type="entry name" value="RNA_pol_sigma_FliA_WhiG"/>
</dbReference>